<feature type="domain" description="DUF2510" evidence="3">
    <location>
        <begin position="7"/>
        <end position="41"/>
    </location>
</feature>
<feature type="compositionally biased region" description="Pro residues" evidence="1">
    <location>
        <begin position="64"/>
        <end position="79"/>
    </location>
</feature>
<dbReference type="EMBL" id="VDLY02000014">
    <property type="protein sequence ID" value="KAB8162503.1"/>
    <property type="molecule type" value="Genomic_DNA"/>
</dbReference>
<evidence type="ECO:0000259" key="3">
    <source>
        <dbReference type="Pfam" id="PF10708"/>
    </source>
</evidence>
<feature type="transmembrane region" description="Helical" evidence="2">
    <location>
        <begin position="90"/>
        <end position="111"/>
    </location>
</feature>
<dbReference type="InterPro" id="IPR018929">
    <property type="entry name" value="DUF2510"/>
</dbReference>
<feature type="region of interest" description="Disordered" evidence="1">
    <location>
        <begin position="117"/>
        <end position="139"/>
    </location>
</feature>
<evidence type="ECO:0000313" key="4">
    <source>
        <dbReference type="EMBL" id="KAB8162503.1"/>
    </source>
</evidence>
<accession>A0A5N6A3B7</accession>
<keyword evidence="2" id="KW-0812">Transmembrane</keyword>
<protein>
    <submittedName>
        <fullName evidence="4">DUF2510 domain-containing protein</fullName>
    </submittedName>
</protein>
<dbReference type="Proteomes" id="UP000314251">
    <property type="component" value="Unassembled WGS sequence"/>
</dbReference>
<dbReference type="Pfam" id="PF10708">
    <property type="entry name" value="DUF2510"/>
    <property type="match status" value="1"/>
</dbReference>
<organism evidence="4 5">
    <name type="scientific">Streptomyces mimosae</name>
    <dbReference type="NCBI Taxonomy" id="2586635"/>
    <lineage>
        <taxon>Bacteria</taxon>
        <taxon>Bacillati</taxon>
        <taxon>Actinomycetota</taxon>
        <taxon>Actinomycetes</taxon>
        <taxon>Kitasatosporales</taxon>
        <taxon>Streptomycetaceae</taxon>
        <taxon>Streptomyces</taxon>
    </lineage>
</organism>
<sequence length="309" mass="31715">MSQTTPPGWYQDPGRPAGEPARERWWDGAAWTARTRPAEGARTPTVPSLPADAAARPHSLPTLPGEPPSAPPAADPAPDPAARGRRRDRAVVGFGLLALAVTAALVAALFLGDGGRPAPLPTDGEGPSPTGEHPALDGPLTETQVEGVALPLPEGWDERRTDGVVSLARDTYPCPADETLDCLAGAASLHAVPDAGTLSAEGAARSDVAAFQRAAYPAEAYGGVFGSEELLAEPVTVAGQPGYRVRVGLTTPFSSAVVESVAFPSPRDPSILLLLRLSWDDTDNGPPLSDLELILNGATTVSDGPGTAA</sequence>
<evidence type="ECO:0000256" key="1">
    <source>
        <dbReference type="SAM" id="MobiDB-lite"/>
    </source>
</evidence>
<proteinExistence type="predicted"/>
<gene>
    <name evidence="4" type="ORF">FH607_020880</name>
</gene>
<keyword evidence="5" id="KW-1185">Reference proteome</keyword>
<feature type="region of interest" description="Disordered" evidence="1">
    <location>
        <begin position="1"/>
        <end position="85"/>
    </location>
</feature>
<keyword evidence="2" id="KW-1133">Transmembrane helix</keyword>
<evidence type="ECO:0000256" key="2">
    <source>
        <dbReference type="SAM" id="Phobius"/>
    </source>
</evidence>
<evidence type="ECO:0000313" key="5">
    <source>
        <dbReference type="Proteomes" id="UP000314251"/>
    </source>
</evidence>
<reference evidence="4" key="1">
    <citation type="submission" date="2019-10" db="EMBL/GenBank/DDBJ databases">
        <title>Nonomuraea sp. nov., isolated from Phyllanthus amarus.</title>
        <authorList>
            <person name="Klykleung N."/>
            <person name="Tanasupawat S."/>
        </authorList>
    </citation>
    <scope>NUCLEOTIDE SEQUENCE [LARGE SCALE GENOMIC DNA]</scope>
    <source>
        <strain evidence="4">3MP-10</strain>
    </source>
</reference>
<dbReference type="RefSeq" id="WP_139670853.1">
    <property type="nucleotide sequence ID" value="NZ_VDLY02000014.1"/>
</dbReference>
<name>A0A5N6A3B7_9ACTN</name>
<dbReference type="AlphaFoldDB" id="A0A5N6A3B7"/>
<dbReference type="OrthoDB" id="4463773at2"/>
<comment type="caution">
    <text evidence="4">The sequence shown here is derived from an EMBL/GenBank/DDBJ whole genome shotgun (WGS) entry which is preliminary data.</text>
</comment>
<keyword evidence="2" id="KW-0472">Membrane</keyword>